<dbReference type="EMBL" id="VSSQ01142683">
    <property type="protein sequence ID" value="MPN63369.1"/>
    <property type="molecule type" value="Genomic_DNA"/>
</dbReference>
<protein>
    <submittedName>
        <fullName evidence="1">Uncharacterized protein</fullName>
    </submittedName>
</protein>
<organism evidence="1">
    <name type="scientific">bioreactor metagenome</name>
    <dbReference type="NCBI Taxonomy" id="1076179"/>
    <lineage>
        <taxon>unclassified sequences</taxon>
        <taxon>metagenomes</taxon>
        <taxon>ecological metagenomes</taxon>
    </lineage>
</organism>
<gene>
    <name evidence="1" type="ORF">SDC9_211127</name>
</gene>
<accession>A0A645JKX0</accession>
<reference evidence="1" key="1">
    <citation type="submission" date="2019-08" db="EMBL/GenBank/DDBJ databases">
        <authorList>
            <person name="Kucharzyk K."/>
            <person name="Murdoch R.W."/>
            <person name="Higgins S."/>
            <person name="Loffler F."/>
        </authorList>
    </citation>
    <scope>NUCLEOTIDE SEQUENCE</scope>
</reference>
<comment type="caution">
    <text evidence="1">The sequence shown here is derived from an EMBL/GenBank/DDBJ whole genome shotgun (WGS) entry which is preliminary data.</text>
</comment>
<dbReference type="AlphaFoldDB" id="A0A645JKX0"/>
<proteinExistence type="predicted"/>
<name>A0A645JKX0_9ZZZZ</name>
<sequence>MGQDLEVEVAPDQLAEPGGRTFACRGRPVLVVSRLVGEAGQLAYRDGAKAQMHAEIAGPLEGREVARCLVLWQARQKIGQQLARAADAGGQAQAGQRVRGKAQIRSRGDRAALGVRQIGQPGSEIALAGVG</sequence>
<evidence type="ECO:0000313" key="1">
    <source>
        <dbReference type="EMBL" id="MPN63369.1"/>
    </source>
</evidence>